<accession>A0A9R1VQV0</accession>
<name>A0A9R1VQV0_LACSA</name>
<evidence type="ECO:0000313" key="2">
    <source>
        <dbReference type="Proteomes" id="UP000235145"/>
    </source>
</evidence>
<evidence type="ECO:0000313" key="1">
    <source>
        <dbReference type="EMBL" id="KAJ0210841.1"/>
    </source>
</evidence>
<organism evidence="1 2">
    <name type="scientific">Lactuca sativa</name>
    <name type="common">Garden lettuce</name>
    <dbReference type="NCBI Taxonomy" id="4236"/>
    <lineage>
        <taxon>Eukaryota</taxon>
        <taxon>Viridiplantae</taxon>
        <taxon>Streptophyta</taxon>
        <taxon>Embryophyta</taxon>
        <taxon>Tracheophyta</taxon>
        <taxon>Spermatophyta</taxon>
        <taxon>Magnoliopsida</taxon>
        <taxon>eudicotyledons</taxon>
        <taxon>Gunneridae</taxon>
        <taxon>Pentapetalae</taxon>
        <taxon>asterids</taxon>
        <taxon>campanulids</taxon>
        <taxon>Asterales</taxon>
        <taxon>Asteraceae</taxon>
        <taxon>Cichorioideae</taxon>
        <taxon>Cichorieae</taxon>
        <taxon>Lactucinae</taxon>
        <taxon>Lactuca</taxon>
    </lineage>
</organism>
<comment type="caution">
    <text evidence="1">The sequence shown here is derived from an EMBL/GenBank/DDBJ whole genome shotgun (WGS) entry which is preliminary data.</text>
</comment>
<dbReference type="Proteomes" id="UP000235145">
    <property type="component" value="Unassembled WGS sequence"/>
</dbReference>
<gene>
    <name evidence="1" type="ORF">LSAT_V11C400194210</name>
</gene>
<proteinExistence type="predicted"/>
<protein>
    <submittedName>
        <fullName evidence="1">Uncharacterized protein</fullName>
    </submittedName>
</protein>
<sequence length="188" mass="21279">MAIVPTISDTDSLSFNHTTINQFNYQFSWRLMVGLQMIRLLPPYPLFHLLLPSSMSIYMENAARLPKFRCSIERLACYRLDEFVEATPDPLIAITKHTRGRSRNFWRNLGKKLGSILLCCCYCGCCKTKSNCRCCPSANCCCCFGSTQQKKTRISGHCKCPEINCSCNPSCPKCSFSCCCCNPCSCFY</sequence>
<dbReference type="AlphaFoldDB" id="A0A9R1VQV0"/>
<reference evidence="1 2" key="1">
    <citation type="journal article" date="2017" name="Nat. Commun.">
        <title>Genome assembly with in vitro proximity ligation data and whole-genome triplication in lettuce.</title>
        <authorList>
            <person name="Reyes-Chin-Wo S."/>
            <person name="Wang Z."/>
            <person name="Yang X."/>
            <person name="Kozik A."/>
            <person name="Arikit S."/>
            <person name="Song C."/>
            <person name="Xia L."/>
            <person name="Froenicke L."/>
            <person name="Lavelle D.O."/>
            <person name="Truco M.J."/>
            <person name="Xia R."/>
            <person name="Zhu S."/>
            <person name="Xu C."/>
            <person name="Xu H."/>
            <person name="Xu X."/>
            <person name="Cox K."/>
            <person name="Korf I."/>
            <person name="Meyers B.C."/>
            <person name="Michelmore R.W."/>
        </authorList>
    </citation>
    <scope>NUCLEOTIDE SEQUENCE [LARGE SCALE GENOMIC DNA]</scope>
    <source>
        <strain evidence="2">cv. Salinas</strain>
        <tissue evidence="1">Seedlings</tissue>
    </source>
</reference>
<dbReference type="EMBL" id="NBSK02000004">
    <property type="protein sequence ID" value="KAJ0210841.1"/>
    <property type="molecule type" value="Genomic_DNA"/>
</dbReference>
<keyword evidence="2" id="KW-1185">Reference proteome</keyword>